<accession>A0A4R6VNI9</accession>
<feature type="domain" description="Luciferase-like" evidence="2">
    <location>
        <begin position="14"/>
        <end position="330"/>
    </location>
</feature>
<dbReference type="InterPro" id="IPR050564">
    <property type="entry name" value="F420-G6PD/mer"/>
</dbReference>
<dbReference type="GO" id="GO:0016705">
    <property type="term" value="F:oxidoreductase activity, acting on paired donors, with incorporation or reduction of molecular oxygen"/>
    <property type="evidence" value="ECO:0007669"/>
    <property type="project" value="InterPro"/>
</dbReference>
<dbReference type="InterPro" id="IPR036661">
    <property type="entry name" value="Luciferase-like_sf"/>
</dbReference>
<gene>
    <name evidence="3" type="ORF">EV188_103449</name>
</gene>
<proteinExistence type="predicted"/>
<comment type="caution">
    <text evidence="3">The sequence shown here is derived from an EMBL/GenBank/DDBJ whole genome shotgun (WGS) entry which is preliminary data.</text>
</comment>
<reference evidence="3 4" key="1">
    <citation type="submission" date="2019-03" db="EMBL/GenBank/DDBJ databases">
        <title>Genomic Encyclopedia of Type Strains, Phase IV (KMG-IV): sequencing the most valuable type-strain genomes for metagenomic binning, comparative biology and taxonomic classification.</title>
        <authorList>
            <person name="Goeker M."/>
        </authorList>
    </citation>
    <scope>NUCLEOTIDE SEQUENCE [LARGE SCALE GENOMIC DNA]</scope>
    <source>
        <strain evidence="3 4">DSM 45775</strain>
    </source>
</reference>
<keyword evidence="4" id="KW-1185">Reference proteome</keyword>
<evidence type="ECO:0000313" key="3">
    <source>
        <dbReference type="EMBL" id="TDQ60945.1"/>
    </source>
</evidence>
<dbReference type="PANTHER" id="PTHR43244">
    <property type="match status" value="1"/>
</dbReference>
<keyword evidence="1" id="KW-0560">Oxidoreductase</keyword>
<dbReference type="Pfam" id="PF00296">
    <property type="entry name" value="Bac_luciferase"/>
    <property type="match status" value="1"/>
</dbReference>
<dbReference type="PANTHER" id="PTHR43244:SF1">
    <property type="entry name" value="5,10-METHYLENETETRAHYDROMETHANOPTERIN REDUCTASE"/>
    <property type="match status" value="1"/>
</dbReference>
<dbReference type="RefSeq" id="WP_133826757.1">
    <property type="nucleotide sequence ID" value="NZ_BAABHR010000011.1"/>
</dbReference>
<dbReference type="EMBL" id="SNYO01000003">
    <property type="protein sequence ID" value="TDQ60945.1"/>
    <property type="molecule type" value="Genomic_DNA"/>
</dbReference>
<dbReference type="Proteomes" id="UP000295705">
    <property type="component" value="Unassembled WGS sequence"/>
</dbReference>
<organism evidence="3 4">
    <name type="scientific">Actinomycetospora succinea</name>
    <dbReference type="NCBI Taxonomy" id="663603"/>
    <lineage>
        <taxon>Bacteria</taxon>
        <taxon>Bacillati</taxon>
        <taxon>Actinomycetota</taxon>
        <taxon>Actinomycetes</taxon>
        <taxon>Pseudonocardiales</taxon>
        <taxon>Pseudonocardiaceae</taxon>
        <taxon>Actinomycetospora</taxon>
    </lineage>
</organism>
<dbReference type="SUPFAM" id="SSF51679">
    <property type="entry name" value="Bacterial luciferase-like"/>
    <property type="match status" value="1"/>
</dbReference>
<evidence type="ECO:0000256" key="1">
    <source>
        <dbReference type="ARBA" id="ARBA00023002"/>
    </source>
</evidence>
<evidence type="ECO:0000259" key="2">
    <source>
        <dbReference type="Pfam" id="PF00296"/>
    </source>
</evidence>
<keyword evidence="3" id="KW-0503">Monooxygenase</keyword>
<dbReference type="InterPro" id="IPR011251">
    <property type="entry name" value="Luciferase-like_dom"/>
</dbReference>
<dbReference type="GO" id="GO:0004497">
    <property type="term" value="F:monooxygenase activity"/>
    <property type="evidence" value="ECO:0007669"/>
    <property type="project" value="UniProtKB-KW"/>
</dbReference>
<protein>
    <submittedName>
        <fullName evidence="3">Alkanesulfonate monooxygenase SsuD/methylene tetrahydromethanopterin reductase-like flavin-dependent oxidoreductase (Luciferase family)</fullName>
    </submittedName>
</protein>
<name>A0A4R6VNI9_9PSEU</name>
<dbReference type="OrthoDB" id="7816697at2"/>
<evidence type="ECO:0000313" key="4">
    <source>
        <dbReference type="Proteomes" id="UP000295705"/>
    </source>
</evidence>
<sequence length="357" mass="38814">MEFCVGTCAKIDSVGLVKQAEDLGASHFGVGDGPLLFSDPYQYLALAAQQTSTINLGTWVTNPLTRIAPVTANSHATLNALAPGRTFMGIGTANNALRSMGSAPATIKDLDQAVRVSQKLMAGERTEFTWRGETREVEFLDHNGYWYNDSDPIKTWMAAGGPRGLRLAAQTADVICYCLGPQPEMIQLIRREIDKGVADAGRPPGSVKLAGLAWFYQLENGEDWQDAVDNGFGSGPISSCITNSGLMAQHVEELGQPIVDASAKAAMAYLGDPNDPNPPHHLDVWSKYLRGLDPSHRPLITKELVDYWCLYGTPDQLLEKTQLMYENGVDIVSVFISNPFRATTDIDNIGNSIIARL</sequence>
<dbReference type="AlphaFoldDB" id="A0A4R6VNI9"/>
<dbReference type="Gene3D" id="3.20.20.30">
    <property type="entry name" value="Luciferase-like domain"/>
    <property type="match status" value="1"/>
</dbReference>